<dbReference type="Pfam" id="PF03372">
    <property type="entry name" value="Exo_endo_phos"/>
    <property type="match status" value="1"/>
</dbReference>
<name>A0ABX0K1R2_9PROT</name>
<organism evidence="2 3">
    <name type="scientific">Acetobacter conturbans</name>
    <dbReference type="NCBI Taxonomy" id="1737472"/>
    <lineage>
        <taxon>Bacteria</taxon>
        <taxon>Pseudomonadati</taxon>
        <taxon>Pseudomonadota</taxon>
        <taxon>Alphaproteobacteria</taxon>
        <taxon>Acetobacterales</taxon>
        <taxon>Acetobacteraceae</taxon>
        <taxon>Acetobacter</taxon>
    </lineage>
</organism>
<gene>
    <name evidence="2" type="ORF">GOB81_06200</name>
</gene>
<dbReference type="Proteomes" id="UP000631653">
    <property type="component" value="Unassembled WGS sequence"/>
</dbReference>
<dbReference type="EMBL" id="WOSY01000004">
    <property type="protein sequence ID" value="NHN88218.1"/>
    <property type="molecule type" value="Genomic_DNA"/>
</dbReference>
<protein>
    <submittedName>
        <fullName evidence="2">Endonuclease/exonuclease/phosphatase family protein</fullName>
    </submittedName>
</protein>
<dbReference type="InterPro" id="IPR036691">
    <property type="entry name" value="Endo/exonu/phosph_ase_sf"/>
</dbReference>
<dbReference type="Gene3D" id="3.60.10.10">
    <property type="entry name" value="Endonuclease/exonuclease/phosphatase"/>
    <property type="match status" value="1"/>
</dbReference>
<keyword evidence="2" id="KW-0255">Endonuclease</keyword>
<dbReference type="InterPro" id="IPR005135">
    <property type="entry name" value="Endo/exonuclease/phosphatase"/>
</dbReference>
<reference evidence="2 3" key="1">
    <citation type="journal article" date="2020" name="Int. J. Syst. Evol. Microbiol.">
        <title>Novel acetic acid bacteria from cider fermentations: Acetobacter conturbans sp. nov. and Acetobacter fallax sp. nov.</title>
        <authorList>
            <person name="Sombolestani A.S."/>
            <person name="Cleenwerck I."/>
            <person name="Cnockaert M."/>
            <person name="Borremans W."/>
            <person name="Wieme A.D."/>
            <person name="De Vuyst L."/>
            <person name="Vandamme P."/>
        </authorList>
    </citation>
    <scope>NUCLEOTIDE SEQUENCE [LARGE SCALE GENOMIC DNA]</scope>
    <source>
        <strain evidence="2 3">LMG 1627</strain>
    </source>
</reference>
<dbReference type="GO" id="GO:0004519">
    <property type="term" value="F:endonuclease activity"/>
    <property type="evidence" value="ECO:0007669"/>
    <property type="project" value="UniProtKB-KW"/>
</dbReference>
<evidence type="ECO:0000259" key="1">
    <source>
        <dbReference type="Pfam" id="PF03372"/>
    </source>
</evidence>
<keyword evidence="3" id="KW-1185">Reference proteome</keyword>
<feature type="domain" description="Endonuclease/exonuclease/phosphatase" evidence="1">
    <location>
        <begin position="18"/>
        <end position="266"/>
    </location>
</feature>
<keyword evidence="2" id="KW-0378">Hydrolase</keyword>
<keyword evidence="2" id="KW-0540">Nuclease</keyword>
<comment type="caution">
    <text evidence="2">The sequence shown here is derived from an EMBL/GenBank/DDBJ whole genome shotgun (WGS) entry which is preliminary data.</text>
</comment>
<proteinExistence type="predicted"/>
<evidence type="ECO:0000313" key="3">
    <source>
        <dbReference type="Proteomes" id="UP000631653"/>
    </source>
</evidence>
<dbReference type="SUPFAM" id="SSF56219">
    <property type="entry name" value="DNase I-like"/>
    <property type="match status" value="1"/>
</dbReference>
<evidence type="ECO:0000313" key="2">
    <source>
        <dbReference type="EMBL" id="NHN88218.1"/>
    </source>
</evidence>
<accession>A0ABX0K1R2</accession>
<sequence length="276" mass="30119">MCFLFSSAAQARDVRVTTWNMSWLTLRGAQDSSMPADVYRRTDADIAKLSGYAARLGSDVIAFQEVDGAGVAARVFQAPTYKIFITNDPVVQRVGVAVRNTLTVERHPDVTALNVYSAQAPHPLRSGLDITVSDGKGSLRILVVHLKTGCWDNPPDEQKHACPTLQSQFAVLSDWILERQDEGEAFAVLGDFNRRMTPGDPFFHELATSAPLLLTTAGHASPCWGGEYFIDHILLGGAAKNWLVPDSLRVMSYKHDGTSPKALSDHCPVSVELSLP</sequence>